<organism evidence="2 3">
    <name type="scientific">Rubricella aquisinus</name>
    <dbReference type="NCBI Taxonomy" id="2028108"/>
    <lineage>
        <taxon>Bacteria</taxon>
        <taxon>Pseudomonadati</taxon>
        <taxon>Pseudomonadota</taxon>
        <taxon>Alphaproteobacteria</taxon>
        <taxon>Rhodobacterales</taxon>
        <taxon>Paracoccaceae</taxon>
        <taxon>Rubricella</taxon>
    </lineage>
</organism>
<comment type="caution">
    <text evidence="2">The sequence shown here is derived from an EMBL/GenBank/DDBJ whole genome shotgun (WGS) entry which is preliminary data.</text>
</comment>
<evidence type="ECO:0000256" key="1">
    <source>
        <dbReference type="SAM" id="Phobius"/>
    </source>
</evidence>
<protein>
    <submittedName>
        <fullName evidence="2">Uncharacterized protein</fullName>
    </submittedName>
</protein>
<dbReference type="RefSeq" id="WP_184007945.1">
    <property type="nucleotide sequence ID" value="NZ_JACIJS010000001.1"/>
</dbReference>
<keyword evidence="1" id="KW-0812">Transmembrane</keyword>
<sequence length="122" mass="12636">MRNLIAVLVGVAVAVGFGFSGATATLGAHPFWAMDIGWIGGIAGAVALIGAFLSGVPRRWLRLVAVLMLPLAGVSAAWGKMRFAASYAEDAFAGQVWYFGWIAVAAALCMIIGALLMPKPVS</sequence>
<keyword evidence="1" id="KW-0472">Membrane</keyword>
<reference evidence="2 3" key="1">
    <citation type="submission" date="2020-08" db="EMBL/GenBank/DDBJ databases">
        <title>Genomic Encyclopedia of Type Strains, Phase IV (KMG-IV): sequencing the most valuable type-strain genomes for metagenomic binning, comparative biology and taxonomic classification.</title>
        <authorList>
            <person name="Goeker M."/>
        </authorList>
    </citation>
    <scope>NUCLEOTIDE SEQUENCE [LARGE SCALE GENOMIC DNA]</scope>
    <source>
        <strain evidence="2 3">DSM 103377</strain>
    </source>
</reference>
<feature type="transmembrane region" description="Helical" evidence="1">
    <location>
        <begin position="60"/>
        <end position="78"/>
    </location>
</feature>
<dbReference type="EMBL" id="JACIJS010000001">
    <property type="protein sequence ID" value="MBB5514411.1"/>
    <property type="molecule type" value="Genomic_DNA"/>
</dbReference>
<dbReference type="AlphaFoldDB" id="A0A840WIT8"/>
<evidence type="ECO:0000313" key="3">
    <source>
        <dbReference type="Proteomes" id="UP000553766"/>
    </source>
</evidence>
<keyword evidence="3" id="KW-1185">Reference proteome</keyword>
<feature type="transmembrane region" description="Helical" evidence="1">
    <location>
        <begin position="98"/>
        <end position="117"/>
    </location>
</feature>
<keyword evidence="1" id="KW-1133">Transmembrane helix</keyword>
<accession>A0A840WIT8</accession>
<dbReference type="Proteomes" id="UP000553766">
    <property type="component" value="Unassembled WGS sequence"/>
</dbReference>
<name>A0A840WIT8_9RHOB</name>
<evidence type="ECO:0000313" key="2">
    <source>
        <dbReference type="EMBL" id="MBB5514411.1"/>
    </source>
</evidence>
<proteinExistence type="predicted"/>
<gene>
    <name evidence="2" type="ORF">FHS89_000409</name>
</gene>
<feature type="transmembrane region" description="Helical" evidence="1">
    <location>
        <begin position="37"/>
        <end position="53"/>
    </location>
</feature>